<keyword evidence="7 8" id="KW-0472">Membrane</keyword>
<evidence type="ECO:0000256" key="7">
    <source>
        <dbReference type="ARBA" id="ARBA00023136"/>
    </source>
</evidence>
<dbReference type="SUPFAM" id="SSF52540">
    <property type="entry name" value="P-loop containing nucleoside triphosphate hydrolases"/>
    <property type="match status" value="2"/>
</dbReference>
<dbReference type="Gene3D" id="1.20.1560.10">
    <property type="entry name" value="ABC transporter type 1, transmembrane domain"/>
    <property type="match status" value="1"/>
</dbReference>
<dbReference type="GO" id="GO:0140359">
    <property type="term" value="F:ABC-type transporter activity"/>
    <property type="evidence" value="ECO:0007669"/>
    <property type="project" value="InterPro"/>
</dbReference>
<dbReference type="InterPro" id="IPR011527">
    <property type="entry name" value="ABC1_TM_dom"/>
</dbReference>
<evidence type="ECO:0000259" key="9">
    <source>
        <dbReference type="PROSITE" id="PS50929"/>
    </source>
</evidence>
<dbReference type="InterPro" id="IPR003439">
    <property type="entry name" value="ABC_transporter-like_ATP-bd"/>
</dbReference>
<evidence type="ECO:0000256" key="4">
    <source>
        <dbReference type="ARBA" id="ARBA00022692"/>
    </source>
</evidence>
<dbReference type="EMBL" id="QGNW01000021">
    <property type="protein sequence ID" value="RVX14427.1"/>
    <property type="molecule type" value="Genomic_DNA"/>
</dbReference>
<feature type="domain" description="ABC transmembrane type-1" evidence="9">
    <location>
        <begin position="345"/>
        <end position="467"/>
    </location>
</feature>
<evidence type="ECO:0000256" key="5">
    <source>
        <dbReference type="ARBA" id="ARBA00022737"/>
    </source>
</evidence>
<accession>A0A438JZQ3</accession>
<protein>
    <submittedName>
        <fullName evidence="10">ABC transporter B family member 2</fullName>
    </submittedName>
</protein>
<dbReference type="InterPro" id="IPR036640">
    <property type="entry name" value="ABC1_TM_sf"/>
</dbReference>
<feature type="transmembrane region" description="Helical" evidence="8">
    <location>
        <begin position="189"/>
        <end position="214"/>
    </location>
</feature>
<dbReference type="PANTHER" id="PTHR43394:SF11">
    <property type="entry name" value="ATP-BINDING CASSETTE TRANSPORTER"/>
    <property type="match status" value="1"/>
</dbReference>
<evidence type="ECO:0000256" key="8">
    <source>
        <dbReference type="SAM" id="Phobius"/>
    </source>
</evidence>
<dbReference type="Pfam" id="PF00005">
    <property type="entry name" value="ABC_tran"/>
    <property type="match status" value="1"/>
</dbReference>
<comment type="caution">
    <text evidence="10">The sequence shown here is derived from an EMBL/GenBank/DDBJ whole genome shotgun (WGS) entry which is preliminary data.</text>
</comment>
<dbReference type="InterPro" id="IPR039421">
    <property type="entry name" value="Type_1_exporter"/>
</dbReference>
<dbReference type="Pfam" id="PF00664">
    <property type="entry name" value="ABC_membrane"/>
    <property type="match status" value="2"/>
</dbReference>
<dbReference type="PROSITE" id="PS00211">
    <property type="entry name" value="ABC_TRANSPORTER_1"/>
    <property type="match status" value="1"/>
</dbReference>
<reference evidence="10 11" key="1">
    <citation type="journal article" date="2018" name="PLoS Genet.">
        <title>Population sequencing reveals clonal diversity and ancestral inbreeding in the grapevine cultivar Chardonnay.</title>
        <authorList>
            <person name="Roach M.J."/>
            <person name="Johnson D.L."/>
            <person name="Bohlmann J."/>
            <person name="van Vuuren H.J."/>
            <person name="Jones S.J."/>
            <person name="Pretorius I.S."/>
            <person name="Schmidt S.A."/>
            <person name="Borneman A.R."/>
        </authorList>
    </citation>
    <scope>NUCLEOTIDE SEQUENCE [LARGE SCALE GENOMIC DNA]</scope>
    <source>
        <strain evidence="11">cv. Chardonnay</strain>
        <tissue evidence="10">Leaf</tissue>
    </source>
</reference>
<dbReference type="GO" id="GO:0016020">
    <property type="term" value="C:membrane"/>
    <property type="evidence" value="ECO:0007669"/>
    <property type="project" value="UniProtKB-SubCell"/>
</dbReference>
<name>A0A438JZQ3_VITVI</name>
<dbReference type="InterPro" id="IPR017871">
    <property type="entry name" value="ABC_transporter-like_CS"/>
</dbReference>
<dbReference type="Gene3D" id="3.40.50.300">
    <property type="entry name" value="P-loop containing nucleotide triphosphate hydrolases"/>
    <property type="match status" value="2"/>
</dbReference>
<evidence type="ECO:0000256" key="1">
    <source>
        <dbReference type="ARBA" id="ARBA00004141"/>
    </source>
</evidence>
<organism evidence="10 11">
    <name type="scientific">Vitis vinifera</name>
    <name type="common">Grape</name>
    <dbReference type="NCBI Taxonomy" id="29760"/>
    <lineage>
        <taxon>Eukaryota</taxon>
        <taxon>Viridiplantae</taxon>
        <taxon>Streptophyta</taxon>
        <taxon>Embryophyta</taxon>
        <taxon>Tracheophyta</taxon>
        <taxon>Spermatophyta</taxon>
        <taxon>Magnoliopsida</taxon>
        <taxon>eudicotyledons</taxon>
        <taxon>Gunneridae</taxon>
        <taxon>Pentapetalae</taxon>
        <taxon>rosids</taxon>
        <taxon>Vitales</taxon>
        <taxon>Vitaceae</taxon>
        <taxon>Viteae</taxon>
        <taxon>Vitis</taxon>
    </lineage>
</organism>
<dbReference type="InterPro" id="IPR027417">
    <property type="entry name" value="P-loop_NTPase"/>
</dbReference>
<feature type="transmembrane region" description="Helical" evidence="8">
    <location>
        <begin position="234"/>
        <end position="260"/>
    </location>
</feature>
<evidence type="ECO:0000256" key="6">
    <source>
        <dbReference type="ARBA" id="ARBA00022989"/>
    </source>
</evidence>
<sequence>MEKMMPPLMRLHEQPKLSEAISFINNLPDRYETQHIFRWGREEYSYQVARSKGLPIARAIVKNPSILLLDEATSALDAESEKSVQEALDRVMIVETGSHEELISNPSSAYASLVQLQETASLKRHPSQGPTMGRPLSVHWELSRTTTSFGASFHSDRESVGRIGAEGVEPVKSKQVSARRLYSMVGPDWYYGLVGTICALIAGAQMPLFALGVTEALVSYYMDWDTTRHQVKKIAFLFCGGAFITVIVHAIEHTCFGIMGERLTLRIREMLFSGMRSLKQSESSSFISLQPFWGNEIGWFDDANNTKFRFGCHLIHHCLHLELEDHTCRLGYISIDHQWSHQKLFMQGYGGNLSKAYLKANMIAGEAVSNMRTVAAFCSEEKVLDLYSRELVEPANKSFTRGQIAGLFYGISQFFIFSSYGLALWYGSILMGKELASFKSVMKSFMVLIVTALAMGETLALAPDLLKGNQMVASVFELMDRKTEVMGDAGEELTRVEGTIDLKGIEFRYPSRPDVVIFKDFDLRVRAGKSMALVGQSGSGKSSVLSLILRFYDPIAGKVMIDGEFCGQSILTCSLIHMKFRKWMECRKFAAKYFLNLIFQDHFGKLVQQEPALFATSIFENILYGKEGASEAEVMEAAKLANAHSFICGLPEGYSTKVGERGVQLSGGQKQRVAIARAVLKNPEICY</sequence>
<dbReference type="PROSITE" id="PS50929">
    <property type="entry name" value="ABC_TM1F"/>
    <property type="match status" value="1"/>
</dbReference>
<dbReference type="Proteomes" id="UP000288805">
    <property type="component" value="Unassembled WGS sequence"/>
</dbReference>
<comment type="similarity">
    <text evidence="2">Belongs to the ABC transporter superfamily. ABCB family. Multidrug resistance exporter (TC 3.A.1.201) subfamily.</text>
</comment>
<evidence type="ECO:0000313" key="10">
    <source>
        <dbReference type="EMBL" id="RVX14427.1"/>
    </source>
</evidence>
<keyword evidence="6 8" id="KW-1133">Transmembrane helix</keyword>
<evidence type="ECO:0000313" key="11">
    <source>
        <dbReference type="Proteomes" id="UP000288805"/>
    </source>
</evidence>
<gene>
    <name evidence="10" type="primary">ABCB2_2</name>
    <name evidence="10" type="ORF">CK203_017308</name>
</gene>
<keyword evidence="3" id="KW-0813">Transport</keyword>
<dbReference type="AlphaFoldDB" id="A0A438JZQ3"/>
<feature type="transmembrane region" description="Helical" evidence="8">
    <location>
        <begin position="441"/>
        <end position="462"/>
    </location>
</feature>
<proteinExistence type="inferred from homology"/>
<dbReference type="GO" id="GO:0005524">
    <property type="term" value="F:ATP binding"/>
    <property type="evidence" value="ECO:0007669"/>
    <property type="project" value="InterPro"/>
</dbReference>
<keyword evidence="5" id="KW-0677">Repeat</keyword>
<dbReference type="SUPFAM" id="SSF90123">
    <property type="entry name" value="ABC transporter transmembrane region"/>
    <property type="match status" value="2"/>
</dbReference>
<keyword evidence="4 8" id="KW-0812">Transmembrane</keyword>
<dbReference type="FunFam" id="1.20.1560.10:FF:000155">
    <property type="entry name" value="ATP-binding cassette transporter, subfamily B, member 2, group MDR/PGP protein PpABCB2"/>
    <property type="match status" value="1"/>
</dbReference>
<dbReference type="CDD" id="cd18578">
    <property type="entry name" value="ABC_6TM_Pgp_ABCB1_D2_like"/>
    <property type="match status" value="1"/>
</dbReference>
<feature type="transmembrane region" description="Helical" evidence="8">
    <location>
        <begin position="407"/>
        <end position="429"/>
    </location>
</feature>
<dbReference type="GO" id="GO:0016887">
    <property type="term" value="F:ATP hydrolysis activity"/>
    <property type="evidence" value="ECO:0007669"/>
    <property type="project" value="InterPro"/>
</dbReference>
<dbReference type="PANTHER" id="PTHR43394">
    <property type="entry name" value="ATP-DEPENDENT PERMEASE MDL1, MITOCHONDRIAL"/>
    <property type="match status" value="1"/>
</dbReference>
<evidence type="ECO:0000256" key="2">
    <source>
        <dbReference type="ARBA" id="ARBA00007577"/>
    </source>
</evidence>
<evidence type="ECO:0000256" key="3">
    <source>
        <dbReference type="ARBA" id="ARBA00022448"/>
    </source>
</evidence>
<comment type="subcellular location">
    <subcellularLocation>
        <location evidence="1">Membrane</location>
        <topology evidence="1">Multi-pass membrane protein</topology>
    </subcellularLocation>
</comment>